<dbReference type="Proteomes" id="UP001501461">
    <property type="component" value="Unassembled WGS sequence"/>
</dbReference>
<organism evidence="3 4">
    <name type="scientific">Yaniella flava</name>
    <dbReference type="NCBI Taxonomy" id="287930"/>
    <lineage>
        <taxon>Bacteria</taxon>
        <taxon>Bacillati</taxon>
        <taxon>Actinomycetota</taxon>
        <taxon>Actinomycetes</taxon>
        <taxon>Micrococcales</taxon>
        <taxon>Micrococcaceae</taxon>
        <taxon>Yaniella</taxon>
    </lineage>
</organism>
<dbReference type="SUPFAM" id="SSF53448">
    <property type="entry name" value="Nucleotide-diphospho-sugar transferases"/>
    <property type="match status" value="1"/>
</dbReference>
<dbReference type="RefSeq" id="WP_343956707.1">
    <property type="nucleotide sequence ID" value="NZ_BAAAMN010000017.1"/>
</dbReference>
<evidence type="ECO:0000256" key="1">
    <source>
        <dbReference type="ARBA" id="ARBA00022679"/>
    </source>
</evidence>
<gene>
    <name evidence="3" type="ORF">GCM10009720_11990</name>
</gene>
<name>A0ABP5FVH0_9MICC</name>
<proteinExistence type="predicted"/>
<feature type="domain" description="MobA-like NTP transferase" evidence="2">
    <location>
        <begin position="12"/>
        <end position="166"/>
    </location>
</feature>
<reference evidence="4" key="1">
    <citation type="journal article" date="2019" name="Int. J. Syst. Evol. Microbiol.">
        <title>The Global Catalogue of Microorganisms (GCM) 10K type strain sequencing project: providing services to taxonomists for standard genome sequencing and annotation.</title>
        <authorList>
            <consortium name="The Broad Institute Genomics Platform"/>
            <consortium name="The Broad Institute Genome Sequencing Center for Infectious Disease"/>
            <person name="Wu L."/>
            <person name="Ma J."/>
        </authorList>
    </citation>
    <scope>NUCLEOTIDE SEQUENCE [LARGE SCALE GENOMIC DNA]</scope>
    <source>
        <strain evidence="4">JCM 13595</strain>
    </source>
</reference>
<keyword evidence="4" id="KW-1185">Reference proteome</keyword>
<dbReference type="Pfam" id="PF12804">
    <property type="entry name" value="NTP_transf_3"/>
    <property type="match status" value="1"/>
</dbReference>
<evidence type="ECO:0000259" key="2">
    <source>
        <dbReference type="Pfam" id="PF12804"/>
    </source>
</evidence>
<dbReference type="InterPro" id="IPR025877">
    <property type="entry name" value="MobA-like_NTP_Trfase"/>
</dbReference>
<dbReference type="PANTHER" id="PTHR19136">
    <property type="entry name" value="MOLYBDENUM COFACTOR GUANYLYLTRANSFERASE"/>
    <property type="match status" value="1"/>
</dbReference>
<protein>
    <recommendedName>
        <fullName evidence="2">MobA-like NTP transferase domain-containing protein</fullName>
    </recommendedName>
</protein>
<keyword evidence="1" id="KW-0808">Transferase</keyword>
<sequence length="208" mass="22179">MVDPSQDLELFAMILAGGASSRLHASSPKSTVDKPLLVLDGKRVLTRVIEAATQAVRPEQLVVVGPAALPTGNIATVYEEPPQSGPYMAVRAGLQYFSQQFGPATQHAGVFILGADMPFIGLGMDQLVAHHCDSQTPKAVMAQAGGRLQPLLSYIPRGLADRLFAEPALNAGLMPTLRDTHHHILEVDEMAVADLDTYQDALDAGITF</sequence>
<evidence type="ECO:0000313" key="4">
    <source>
        <dbReference type="Proteomes" id="UP001501461"/>
    </source>
</evidence>
<dbReference type="Gene3D" id="3.90.550.10">
    <property type="entry name" value="Spore Coat Polysaccharide Biosynthesis Protein SpsA, Chain A"/>
    <property type="match status" value="1"/>
</dbReference>
<dbReference type="InterPro" id="IPR029044">
    <property type="entry name" value="Nucleotide-diphossugar_trans"/>
</dbReference>
<evidence type="ECO:0000313" key="3">
    <source>
        <dbReference type="EMBL" id="GAA2033132.1"/>
    </source>
</evidence>
<accession>A0ABP5FVH0</accession>
<dbReference type="PANTHER" id="PTHR19136:SF81">
    <property type="entry name" value="MOLYBDENUM COFACTOR GUANYLYLTRANSFERASE"/>
    <property type="match status" value="1"/>
</dbReference>
<dbReference type="EMBL" id="BAAAMN010000017">
    <property type="protein sequence ID" value="GAA2033132.1"/>
    <property type="molecule type" value="Genomic_DNA"/>
</dbReference>
<comment type="caution">
    <text evidence="3">The sequence shown here is derived from an EMBL/GenBank/DDBJ whole genome shotgun (WGS) entry which is preliminary data.</text>
</comment>